<dbReference type="PROSITE" id="PS51257">
    <property type="entry name" value="PROKAR_LIPOPROTEIN"/>
    <property type="match status" value="1"/>
</dbReference>
<dbReference type="Pfam" id="PF12570">
    <property type="entry name" value="DUF3750"/>
    <property type="match status" value="1"/>
</dbReference>
<reference evidence="1" key="1">
    <citation type="submission" date="2021-03" db="EMBL/GenBank/DDBJ databases">
        <title>Description of Psychrosphaera ytuae sp. nov. isolated from deep sea sediment of South China Sea.</title>
        <authorList>
            <person name="Zhang J."/>
            <person name="Xu X.-D."/>
        </authorList>
    </citation>
    <scope>NUCLEOTIDE SEQUENCE</scope>
    <source>
        <strain evidence="1">MTZ26</strain>
    </source>
</reference>
<sequence>MNSLKPKYLTVLLLIFSSVLLTGCTSKKWYETSREPAGIAANPAQEPEAIIEFYAADAFSWRGWFAVHTWVAIKEKDASEYTVFEVVGWRVKRGLPALKEYKTTTPDRYWYGAKPEKILSVKGDKAAQLIPKVLDAIKVYPWKDEYTLFPGPNSNTFPAWIGLQVPELNLDMPFRAIGSGYAD</sequence>
<dbReference type="KEGG" id="psym:J1N51_05945"/>
<organism evidence="1 2">
    <name type="scientific">Psychrosphaera ytuae</name>
    <dbReference type="NCBI Taxonomy" id="2820710"/>
    <lineage>
        <taxon>Bacteria</taxon>
        <taxon>Pseudomonadati</taxon>
        <taxon>Pseudomonadota</taxon>
        <taxon>Gammaproteobacteria</taxon>
        <taxon>Alteromonadales</taxon>
        <taxon>Pseudoalteromonadaceae</taxon>
        <taxon>Psychrosphaera</taxon>
    </lineage>
</organism>
<keyword evidence="2" id="KW-1185">Reference proteome</keyword>
<proteinExistence type="predicted"/>
<dbReference type="AlphaFoldDB" id="A0A975DDP6"/>
<evidence type="ECO:0000313" key="1">
    <source>
        <dbReference type="EMBL" id="QTH64988.1"/>
    </source>
</evidence>
<dbReference type="InterPro" id="IPR022224">
    <property type="entry name" value="DUF3750"/>
</dbReference>
<evidence type="ECO:0000313" key="2">
    <source>
        <dbReference type="Proteomes" id="UP000682739"/>
    </source>
</evidence>
<name>A0A975DDP6_9GAMM</name>
<protein>
    <submittedName>
        <fullName evidence="1">DUF3750 domain-containing protein</fullName>
    </submittedName>
</protein>
<accession>A0A975DDP6</accession>
<dbReference type="EMBL" id="CP072110">
    <property type="protein sequence ID" value="QTH64988.1"/>
    <property type="molecule type" value="Genomic_DNA"/>
</dbReference>
<dbReference type="Proteomes" id="UP000682739">
    <property type="component" value="Chromosome"/>
</dbReference>
<gene>
    <name evidence="1" type="ORF">J1N51_05945</name>
</gene>
<dbReference type="RefSeq" id="WP_208833023.1">
    <property type="nucleotide sequence ID" value="NZ_CP072110.1"/>
</dbReference>